<feature type="region of interest" description="Disordered" evidence="1">
    <location>
        <begin position="370"/>
        <end position="397"/>
    </location>
</feature>
<sequence>MGEMAQQHRRLPPSVKHSMPLVTQVEEEGKPGPRKRLQQSASKRGVHSEPIQLNGQVDTDDDDDQEEERNLSKLKRAKLERIVARVIEQQARRRHGKRSVVVIDWDCADSDELLSDDAEGGKGEDEKDEETVARTRVAARSRKGPVSKTPNQAASISVTAPSATSTTLRQQKLASAARHVAAREPSTRKRNATSASLAPELGDSLLLEEDQPVLLRRPTTGRRVPTCSIPCLSAEPEDDSVFDQAVDVSRKPPGRGPASKATRRNRKASTYAPGTAPAPHFPALSVSPSTATVQVPRSFTSARQGLLDNVEASEAPLPQPVTSRRRSRAASAASKPPASGFSSDDPMAVFFGASFPSPSKFEEMVMAAGGLPGTRGAGRGQPRQPALVLPDSISRRR</sequence>
<dbReference type="AlphaFoldDB" id="A0A422NTE7"/>
<feature type="compositionally biased region" description="Acidic residues" evidence="1">
    <location>
        <begin position="58"/>
        <end position="67"/>
    </location>
</feature>
<gene>
    <name evidence="2" type="ORF">TraAM80_02576</name>
</gene>
<dbReference type="EMBL" id="MKGL01000060">
    <property type="protein sequence ID" value="RNF08733.1"/>
    <property type="molecule type" value="Genomic_DNA"/>
</dbReference>
<protein>
    <submittedName>
        <fullName evidence="2">Putative dynein heavy chain</fullName>
    </submittedName>
</protein>
<feature type="region of interest" description="Disordered" evidence="1">
    <location>
        <begin position="1"/>
        <end position="72"/>
    </location>
</feature>
<feature type="region of interest" description="Disordered" evidence="1">
    <location>
        <begin position="112"/>
        <end position="347"/>
    </location>
</feature>
<dbReference type="OrthoDB" id="273594at2759"/>
<dbReference type="RefSeq" id="XP_029240566.1">
    <property type="nucleotide sequence ID" value="XM_029379575.1"/>
</dbReference>
<comment type="caution">
    <text evidence="2">The sequence shown here is derived from an EMBL/GenBank/DDBJ whole genome shotgun (WGS) entry which is preliminary data.</text>
</comment>
<dbReference type="GeneID" id="40326509"/>
<dbReference type="Proteomes" id="UP000283634">
    <property type="component" value="Unassembled WGS sequence"/>
</dbReference>
<feature type="compositionally biased region" description="Polar residues" evidence="1">
    <location>
        <begin position="148"/>
        <end position="173"/>
    </location>
</feature>
<name>A0A422NTE7_TRYRA</name>
<proteinExistence type="predicted"/>
<evidence type="ECO:0000313" key="3">
    <source>
        <dbReference type="Proteomes" id="UP000283634"/>
    </source>
</evidence>
<keyword evidence="3" id="KW-1185">Reference proteome</keyword>
<feature type="compositionally biased region" description="Gly residues" evidence="1">
    <location>
        <begin position="370"/>
        <end position="379"/>
    </location>
</feature>
<evidence type="ECO:0000313" key="2">
    <source>
        <dbReference type="EMBL" id="RNF08733.1"/>
    </source>
</evidence>
<organism evidence="2 3">
    <name type="scientific">Trypanosoma rangeli</name>
    <dbReference type="NCBI Taxonomy" id="5698"/>
    <lineage>
        <taxon>Eukaryota</taxon>
        <taxon>Discoba</taxon>
        <taxon>Euglenozoa</taxon>
        <taxon>Kinetoplastea</taxon>
        <taxon>Metakinetoplastina</taxon>
        <taxon>Trypanosomatida</taxon>
        <taxon>Trypanosomatidae</taxon>
        <taxon>Trypanosoma</taxon>
        <taxon>Herpetosoma</taxon>
    </lineage>
</organism>
<reference evidence="2 3" key="1">
    <citation type="journal article" date="2018" name="BMC Genomics">
        <title>Genomic comparison of Trypanosoma conorhini and Trypanosoma rangeli to Trypanosoma cruzi strains of high and low virulence.</title>
        <authorList>
            <person name="Bradwell K.R."/>
            <person name="Koparde V.N."/>
            <person name="Matveyev A.V."/>
            <person name="Serrano M.G."/>
            <person name="Alves J.M."/>
            <person name="Parikh H."/>
            <person name="Huang B."/>
            <person name="Lee V."/>
            <person name="Espinosa-Alvarez O."/>
            <person name="Ortiz P.A."/>
            <person name="Costa-Martins A.G."/>
            <person name="Teixeira M.M."/>
            <person name="Buck G.A."/>
        </authorList>
    </citation>
    <scope>NUCLEOTIDE SEQUENCE [LARGE SCALE GENOMIC DNA]</scope>
    <source>
        <strain evidence="2 3">AM80</strain>
    </source>
</reference>
<feature type="compositionally biased region" description="Polar residues" evidence="1">
    <location>
        <begin position="286"/>
        <end position="303"/>
    </location>
</feature>
<evidence type="ECO:0000256" key="1">
    <source>
        <dbReference type="SAM" id="MobiDB-lite"/>
    </source>
</evidence>
<feature type="compositionally biased region" description="Basic and acidic residues" evidence="1">
    <location>
        <begin position="119"/>
        <end position="133"/>
    </location>
</feature>
<accession>A0A422NTE7</accession>